<protein>
    <submittedName>
        <fullName evidence="1">Uncharacterized protein</fullName>
    </submittedName>
</protein>
<dbReference type="Proteomes" id="UP000774617">
    <property type="component" value="Unassembled WGS sequence"/>
</dbReference>
<sequence>MLADPAYRRIRAIIQRRRGKPTHRVLARAQQFPATTQLGRQRYIHGQRTRRDDATITAWFSGREMFRIFRPALVARYEEDKRQTAHVKRWKTGSLIRSDSQLQRKNLASTRPDLRLGGQSKAEQHRIWDLISLSSVASKLAKSRHMARRIHQELGPGIAGLVAPLMLTAAAACSEIHGPGAVEQVVFFLCGFGRLGPRW</sequence>
<evidence type="ECO:0000313" key="2">
    <source>
        <dbReference type="Proteomes" id="UP000774617"/>
    </source>
</evidence>
<proteinExistence type="predicted"/>
<keyword evidence="2" id="KW-1185">Reference proteome</keyword>
<gene>
    <name evidence="1" type="ORF">B0J12DRAFT_52637</name>
</gene>
<accession>A0ABQ8GEF9</accession>
<name>A0ABQ8GEF9_9PEZI</name>
<organism evidence="1 2">
    <name type="scientific">Macrophomina phaseolina</name>
    <dbReference type="NCBI Taxonomy" id="35725"/>
    <lineage>
        <taxon>Eukaryota</taxon>
        <taxon>Fungi</taxon>
        <taxon>Dikarya</taxon>
        <taxon>Ascomycota</taxon>
        <taxon>Pezizomycotina</taxon>
        <taxon>Dothideomycetes</taxon>
        <taxon>Dothideomycetes incertae sedis</taxon>
        <taxon>Botryosphaeriales</taxon>
        <taxon>Botryosphaeriaceae</taxon>
        <taxon>Macrophomina</taxon>
    </lineage>
</organism>
<comment type="caution">
    <text evidence="1">The sequence shown here is derived from an EMBL/GenBank/DDBJ whole genome shotgun (WGS) entry which is preliminary data.</text>
</comment>
<reference evidence="1 2" key="1">
    <citation type="journal article" date="2021" name="Nat. Commun.">
        <title>Genetic determinants of endophytism in the Arabidopsis root mycobiome.</title>
        <authorList>
            <person name="Mesny F."/>
            <person name="Miyauchi S."/>
            <person name="Thiergart T."/>
            <person name="Pickel B."/>
            <person name="Atanasova L."/>
            <person name="Karlsson M."/>
            <person name="Huettel B."/>
            <person name="Barry K.W."/>
            <person name="Haridas S."/>
            <person name="Chen C."/>
            <person name="Bauer D."/>
            <person name="Andreopoulos W."/>
            <person name="Pangilinan J."/>
            <person name="LaButti K."/>
            <person name="Riley R."/>
            <person name="Lipzen A."/>
            <person name="Clum A."/>
            <person name="Drula E."/>
            <person name="Henrissat B."/>
            <person name="Kohler A."/>
            <person name="Grigoriev I.V."/>
            <person name="Martin F.M."/>
            <person name="Hacquard S."/>
        </authorList>
    </citation>
    <scope>NUCLEOTIDE SEQUENCE [LARGE SCALE GENOMIC DNA]</scope>
    <source>
        <strain evidence="1 2">MPI-SDFR-AT-0080</strain>
    </source>
</reference>
<evidence type="ECO:0000313" key="1">
    <source>
        <dbReference type="EMBL" id="KAH7053345.1"/>
    </source>
</evidence>
<dbReference type="EMBL" id="JAGTJR010000010">
    <property type="protein sequence ID" value="KAH7053345.1"/>
    <property type="molecule type" value="Genomic_DNA"/>
</dbReference>